<accession>A0A3S0GBE6</accession>
<proteinExistence type="predicted"/>
<dbReference type="OrthoDB" id="8050875at2"/>
<keyword evidence="2" id="KW-1185">Reference proteome</keyword>
<protein>
    <submittedName>
        <fullName evidence="1">Uncharacterized protein</fullName>
    </submittedName>
</protein>
<evidence type="ECO:0000313" key="1">
    <source>
        <dbReference type="EMBL" id="RST88015.1"/>
    </source>
</evidence>
<comment type="caution">
    <text evidence="1">The sequence shown here is derived from an EMBL/GenBank/DDBJ whole genome shotgun (WGS) entry which is preliminary data.</text>
</comment>
<reference evidence="1 2" key="1">
    <citation type="submission" date="2018-12" db="EMBL/GenBank/DDBJ databases">
        <title>Mesorhizobium carbonis sp. nov., isolated from coal mine water.</title>
        <authorList>
            <person name="Xin W."/>
            <person name="Xu Z."/>
            <person name="Xiang F."/>
            <person name="Zhang J."/>
            <person name="Xi L."/>
            <person name="Liu J."/>
        </authorList>
    </citation>
    <scope>NUCLEOTIDE SEQUENCE [LARGE SCALE GENOMIC DNA]</scope>
    <source>
        <strain evidence="1 2">B2.3</strain>
    </source>
</reference>
<dbReference type="RefSeq" id="WP_126697870.1">
    <property type="nucleotide sequence ID" value="NZ_RWKW01000005.1"/>
</dbReference>
<gene>
    <name evidence="1" type="ORF">EJC49_02425</name>
</gene>
<organism evidence="1 2">
    <name type="scientific">Aquibium carbonis</name>
    <dbReference type="NCBI Taxonomy" id="2495581"/>
    <lineage>
        <taxon>Bacteria</taxon>
        <taxon>Pseudomonadati</taxon>
        <taxon>Pseudomonadota</taxon>
        <taxon>Alphaproteobacteria</taxon>
        <taxon>Hyphomicrobiales</taxon>
        <taxon>Phyllobacteriaceae</taxon>
        <taxon>Aquibium</taxon>
    </lineage>
</organism>
<sequence>MSSIVHGLNANRAVRGLKNLRNAFVDNRFRSKGHEAIAPFLAALPDRSQERICFAIAFNSPWVIDILGAAWARQCPHTPLAIIDNSSSSMARGDIEHVCFWRGLPYLALPANPEWSPNRSHGIAMNWVYYNIVRRFVPLSFGFVDHDCFPLRPADPMSAMADKWVRGRRQAGRGDAWSLWAGFCFFRTEPTLNLAIDFKHRIEHGLDTGGGNWGAFYRTLSAREVEAVSVGQIDFPVGNHSATHRYLDNSFVHLGGASYRYSAEKAELRSRLAAYIWRQHLAEDQPVLALP</sequence>
<dbReference type="Proteomes" id="UP000278398">
    <property type="component" value="Unassembled WGS sequence"/>
</dbReference>
<evidence type="ECO:0000313" key="2">
    <source>
        <dbReference type="Proteomes" id="UP000278398"/>
    </source>
</evidence>
<name>A0A3S0GBE6_9HYPH</name>
<dbReference type="EMBL" id="RWKW01000005">
    <property type="protein sequence ID" value="RST88015.1"/>
    <property type="molecule type" value="Genomic_DNA"/>
</dbReference>
<dbReference type="AlphaFoldDB" id="A0A3S0GBE6"/>